<dbReference type="SUPFAM" id="SSF57667">
    <property type="entry name" value="beta-beta-alpha zinc fingers"/>
    <property type="match status" value="1"/>
</dbReference>
<dbReference type="Pfam" id="PF13894">
    <property type="entry name" value="zf-C2H2_4"/>
    <property type="match status" value="1"/>
</dbReference>
<organism evidence="11">
    <name type="scientific">Gongylonema pulchrum</name>
    <dbReference type="NCBI Taxonomy" id="637853"/>
    <lineage>
        <taxon>Eukaryota</taxon>
        <taxon>Metazoa</taxon>
        <taxon>Ecdysozoa</taxon>
        <taxon>Nematoda</taxon>
        <taxon>Chromadorea</taxon>
        <taxon>Rhabditida</taxon>
        <taxon>Spirurina</taxon>
        <taxon>Spiruromorpha</taxon>
        <taxon>Spiruroidea</taxon>
        <taxon>Gongylonematidae</taxon>
        <taxon>Gongylonema</taxon>
    </lineage>
</organism>
<dbReference type="FunFam" id="3.30.160.60:FF:000432">
    <property type="entry name" value="zinc finger protein Gfi-1b isoform X1"/>
    <property type="match status" value="1"/>
</dbReference>
<dbReference type="FunFam" id="3.30.160.60:FF:000148">
    <property type="entry name" value="zinc finger protein Gfi-1"/>
    <property type="match status" value="1"/>
</dbReference>
<dbReference type="Gene3D" id="3.30.160.60">
    <property type="entry name" value="Classic Zinc Finger"/>
    <property type="match status" value="2"/>
</dbReference>
<dbReference type="AlphaFoldDB" id="A0A183EPE4"/>
<dbReference type="OrthoDB" id="6155966at2759"/>
<dbReference type="PANTHER" id="PTHR23235:SF60">
    <property type="entry name" value="STRIPE, ISOFORM D"/>
    <property type="match status" value="1"/>
</dbReference>
<comment type="subcellular location">
    <subcellularLocation>
        <location evidence="1">Nucleus</location>
    </subcellularLocation>
</comment>
<keyword evidence="4 7" id="KW-0863">Zinc-finger</keyword>
<evidence type="ECO:0000256" key="5">
    <source>
        <dbReference type="ARBA" id="ARBA00022833"/>
    </source>
</evidence>
<keyword evidence="3" id="KW-0677">Repeat</keyword>
<dbReference type="InterPro" id="IPR013087">
    <property type="entry name" value="Znf_C2H2_type"/>
</dbReference>
<dbReference type="InterPro" id="IPR036236">
    <property type="entry name" value="Znf_C2H2_sf"/>
</dbReference>
<evidence type="ECO:0000256" key="3">
    <source>
        <dbReference type="ARBA" id="ARBA00022737"/>
    </source>
</evidence>
<dbReference type="GO" id="GO:0000981">
    <property type="term" value="F:DNA-binding transcription factor activity, RNA polymerase II-specific"/>
    <property type="evidence" value="ECO:0007669"/>
    <property type="project" value="TreeGrafter"/>
</dbReference>
<dbReference type="PANTHER" id="PTHR23235">
    <property type="entry name" value="KRUEPPEL-LIKE TRANSCRIPTION FACTOR"/>
    <property type="match status" value="1"/>
</dbReference>
<protein>
    <submittedName>
        <fullName evidence="11">Zinc finger protein</fullName>
    </submittedName>
</protein>
<keyword evidence="2" id="KW-0479">Metal-binding</keyword>
<reference evidence="11" key="1">
    <citation type="submission" date="2016-06" db="UniProtKB">
        <authorList>
            <consortium name="WormBaseParasite"/>
        </authorList>
    </citation>
    <scope>IDENTIFICATION</scope>
</reference>
<evidence type="ECO:0000256" key="1">
    <source>
        <dbReference type="ARBA" id="ARBA00004123"/>
    </source>
</evidence>
<dbReference type="EMBL" id="UYRT01096094">
    <property type="protein sequence ID" value="VDN40614.1"/>
    <property type="molecule type" value="Genomic_DNA"/>
</dbReference>
<evidence type="ECO:0000259" key="8">
    <source>
        <dbReference type="PROSITE" id="PS50157"/>
    </source>
</evidence>
<reference evidence="9 10" key="2">
    <citation type="submission" date="2018-11" db="EMBL/GenBank/DDBJ databases">
        <authorList>
            <consortium name="Pathogen Informatics"/>
        </authorList>
    </citation>
    <scope>NUCLEOTIDE SEQUENCE [LARGE SCALE GENOMIC DNA]</scope>
</reference>
<feature type="domain" description="C2H2-type" evidence="8">
    <location>
        <begin position="42"/>
        <end position="69"/>
    </location>
</feature>
<dbReference type="GO" id="GO:0008270">
    <property type="term" value="F:zinc ion binding"/>
    <property type="evidence" value="ECO:0007669"/>
    <property type="project" value="UniProtKB-KW"/>
</dbReference>
<dbReference type="PROSITE" id="PS00028">
    <property type="entry name" value="ZINC_FINGER_C2H2_1"/>
    <property type="match status" value="2"/>
</dbReference>
<evidence type="ECO:0000313" key="9">
    <source>
        <dbReference type="EMBL" id="VDN40614.1"/>
    </source>
</evidence>
<dbReference type="WBParaSite" id="GPUH_0002286201-mRNA-1">
    <property type="protein sequence ID" value="GPUH_0002286201-mRNA-1"/>
    <property type="gene ID" value="GPUH_0002286201"/>
</dbReference>
<dbReference type="GO" id="GO:0005634">
    <property type="term" value="C:nucleus"/>
    <property type="evidence" value="ECO:0007669"/>
    <property type="project" value="UniProtKB-SubCell"/>
</dbReference>
<proteinExistence type="predicted"/>
<keyword evidence="5" id="KW-0862">Zinc</keyword>
<dbReference type="PROSITE" id="PS50157">
    <property type="entry name" value="ZINC_FINGER_C2H2_2"/>
    <property type="match status" value="2"/>
</dbReference>
<feature type="domain" description="C2H2-type" evidence="8">
    <location>
        <begin position="14"/>
        <end position="41"/>
    </location>
</feature>
<dbReference type="SMART" id="SM00355">
    <property type="entry name" value="ZnF_C2H2"/>
    <property type="match status" value="2"/>
</dbReference>
<sequence length="87" mass="10034">MKKHTYIHTGEKPHKCTVCGKAFSQSSNLITHTRKHTGYKPFACDICGRTFQRKVDRRRHRESHHADETRGHRGLSLSLLSIFGLFS</sequence>
<gene>
    <name evidence="9" type="ORF">GPUH_LOCUS22834</name>
</gene>
<keyword evidence="10" id="KW-1185">Reference proteome</keyword>
<evidence type="ECO:0000313" key="11">
    <source>
        <dbReference type="WBParaSite" id="GPUH_0002286201-mRNA-1"/>
    </source>
</evidence>
<dbReference type="Proteomes" id="UP000271098">
    <property type="component" value="Unassembled WGS sequence"/>
</dbReference>
<dbReference type="Pfam" id="PF00096">
    <property type="entry name" value="zf-C2H2"/>
    <property type="match status" value="1"/>
</dbReference>
<keyword evidence="6" id="KW-0539">Nucleus</keyword>
<name>A0A183EPE4_9BILA</name>
<evidence type="ECO:0000256" key="4">
    <source>
        <dbReference type="ARBA" id="ARBA00022771"/>
    </source>
</evidence>
<evidence type="ECO:0000256" key="2">
    <source>
        <dbReference type="ARBA" id="ARBA00022723"/>
    </source>
</evidence>
<accession>A0A183EPE4</accession>
<evidence type="ECO:0000313" key="10">
    <source>
        <dbReference type="Proteomes" id="UP000271098"/>
    </source>
</evidence>
<evidence type="ECO:0000256" key="6">
    <source>
        <dbReference type="ARBA" id="ARBA00023242"/>
    </source>
</evidence>
<evidence type="ECO:0000256" key="7">
    <source>
        <dbReference type="PROSITE-ProRule" id="PRU00042"/>
    </source>
</evidence>
<dbReference type="GO" id="GO:0000978">
    <property type="term" value="F:RNA polymerase II cis-regulatory region sequence-specific DNA binding"/>
    <property type="evidence" value="ECO:0007669"/>
    <property type="project" value="TreeGrafter"/>
</dbReference>